<reference evidence="4 5" key="1">
    <citation type="submission" date="2018-01" db="EMBL/GenBank/DDBJ databases">
        <authorList>
            <person name="Gaut B.S."/>
            <person name="Morton B.R."/>
            <person name="Clegg M.T."/>
            <person name="Duvall M.R."/>
        </authorList>
    </citation>
    <scope>NUCLEOTIDE SEQUENCE [LARGE SCALE GENOMIC DNA]</scope>
    <source>
        <strain evidence="4 5">HR-AY</strain>
    </source>
</reference>
<dbReference type="Pfam" id="PF12969">
    <property type="entry name" value="DUF3857"/>
    <property type="match status" value="1"/>
</dbReference>
<feature type="domain" description="DUF3857" evidence="3">
    <location>
        <begin position="68"/>
        <end position="214"/>
    </location>
</feature>
<evidence type="ECO:0000256" key="1">
    <source>
        <dbReference type="SAM" id="SignalP"/>
    </source>
</evidence>
<dbReference type="Proteomes" id="UP000237310">
    <property type="component" value="Unassembled WGS sequence"/>
</dbReference>
<name>A0A2S5ADG0_9FLAO</name>
<dbReference type="OrthoDB" id="98874at2"/>
<keyword evidence="1" id="KW-0732">Signal</keyword>
<keyword evidence="5" id="KW-1185">Reference proteome</keyword>
<feature type="chain" id="PRO_5015509180" evidence="1">
    <location>
        <begin position="22"/>
        <end position="669"/>
    </location>
</feature>
<accession>A0A2S5ADG0</accession>
<dbReference type="Pfam" id="PF01841">
    <property type="entry name" value="Transglut_core"/>
    <property type="match status" value="1"/>
</dbReference>
<evidence type="ECO:0000313" key="4">
    <source>
        <dbReference type="EMBL" id="POY40462.1"/>
    </source>
</evidence>
<feature type="signal peptide" evidence="1">
    <location>
        <begin position="1"/>
        <end position="21"/>
    </location>
</feature>
<dbReference type="InterPro" id="IPR002931">
    <property type="entry name" value="Transglutaminase-like"/>
</dbReference>
<comment type="caution">
    <text evidence="4">The sequence shown here is derived from an EMBL/GenBank/DDBJ whole genome shotgun (WGS) entry which is preliminary data.</text>
</comment>
<dbReference type="Gene3D" id="2.60.120.1130">
    <property type="match status" value="1"/>
</dbReference>
<gene>
    <name evidence="4" type="ORF">C3L50_07415</name>
</gene>
<sequence>MKTYFKALVLFFAFFYSNSNAQEFKLGKVSIAELEEKEHPKDPSAAAAILFKKGEVKFEYTSEYGFQVVTKVQTRIKIYKKEGYDLANQSVPYHLESSLNEKIAFSDAITYNLVSGKIEKTKLKSDGEFVEKVNKYWGRKKITMPNVKEGSVIEFEYTIKTGLIGSLRDWDFQLSIPVNYSEYTTYVPEYYTYKSNQTGGIVLKTTIEKNSRKVNYVYVQDNKDGTPPARSNEELNFIETKTSYSVKDLPAIKEEAFVNNIHNYTTSISNELSVVNYPNTPPKYYSTDWESVVKTIYDFDDFGPELNKTGYFEADVDKLLTGINTSNERIEALFNYVKSNVKWDDYKGYSCNEGVKNAYKNKTGNCAEINLMLTAMMRYAGLNANPVLISTRDNGIAFFPNRTAFNYVIAAVETPEGMILLDATEKYSKPNILPLRDLNWFGRLIRKDGTSTEINLMPKTLSRKVVNMGFAIKSDGSIEGKTRSQYVDYEALDFRIQHLLTNKDTYLEELENKNNKIEISDYARENDLDLSKPISEIFSFKDTKSVEIINDKIYISPLLFLAYKENPFKQEVREYPVDFGYPSVEKINVSIEIPEGYVVESLPAPINIATGENVGSFVFNIASSANKIQTVVTSTINEAIVPSDFYPVLKGFYQQMIDKQNEKIVLKKI</sequence>
<dbReference type="Gene3D" id="2.60.40.3140">
    <property type="match status" value="1"/>
</dbReference>
<evidence type="ECO:0000259" key="3">
    <source>
        <dbReference type="Pfam" id="PF12969"/>
    </source>
</evidence>
<evidence type="ECO:0000259" key="2">
    <source>
        <dbReference type="Pfam" id="PF01841"/>
    </source>
</evidence>
<protein>
    <submittedName>
        <fullName evidence="4">Transglutaminase</fullName>
    </submittedName>
</protein>
<dbReference type="InterPro" id="IPR024618">
    <property type="entry name" value="DUF3857"/>
</dbReference>
<proteinExistence type="predicted"/>
<dbReference type="Gene3D" id="3.10.620.30">
    <property type="match status" value="1"/>
</dbReference>
<evidence type="ECO:0000313" key="5">
    <source>
        <dbReference type="Proteomes" id="UP000237310"/>
    </source>
</evidence>
<dbReference type="InterPro" id="IPR038765">
    <property type="entry name" value="Papain-like_cys_pep_sf"/>
</dbReference>
<dbReference type="RefSeq" id="WP_103805524.1">
    <property type="nucleotide sequence ID" value="NZ_PQVG01000003.1"/>
</dbReference>
<organism evidence="4 5">
    <name type="scientific">Flavobacterium alvei</name>
    <dbReference type="NCBI Taxonomy" id="2080416"/>
    <lineage>
        <taxon>Bacteria</taxon>
        <taxon>Pseudomonadati</taxon>
        <taxon>Bacteroidota</taxon>
        <taxon>Flavobacteriia</taxon>
        <taxon>Flavobacteriales</taxon>
        <taxon>Flavobacteriaceae</taxon>
        <taxon>Flavobacterium</taxon>
    </lineage>
</organism>
<dbReference type="EMBL" id="PQVG01000003">
    <property type="protein sequence ID" value="POY40462.1"/>
    <property type="molecule type" value="Genomic_DNA"/>
</dbReference>
<dbReference type="SUPFAM" id="SSF54001">
    <property type="entry name" value="Cysteine proteinases"/>
    <property type="match status" value="1"/>
</dbReference>
<dbReference type="AlphaFoldDB" id="A0A2S5ADG0"/>
<feature type="domain" description="Transglutaminase-like" evidence="2">
    <location>
        <begin position="320"/>
        <end position="394"/>
    </location>
</feature>